<comment type="caution">
    <text evidence="12">The sequence shown here is derived from an EMBL/GenBank/DDBJ whole genome shotgun (WGS) entry which is preliminary data.</text>
</comment>
<evidence type="ECO:0000259" key="10">
    <source>
        <dbReference type="PROSITE" id="PS50157"/>
    </source>
</evidence>
<evidence type="ECO:0000256" key="4">
    <source>
        <dbReference type="ARBA" id="ARBA00022771"/>
    </source>
</evidence>
<dbReference type="Pfam" id="PF07776">
    <property type="entry name" value="zf-AD"/>
    <property type="match status" value="1"/>
</dbReference>
<dbReference type="SMART" id="SM00868">
    <property type="entry name" value="zf-AD"/>
    <property type="match status" value="1"/>
</dbReference>
<evidence type="ECO:0000256" key="1">
    <source>
        <dbReference type="ARBA" id="ARBA00004123"/>
    </source>
</evidence>
<evidence type="ECO:0000256" key="6">
    <source>
        <dbReference type="ARBA" id="ARBA00023125"/>
    </source>
</evidence>
<evidence type="ECO:0000259" key="11">
    <source>
        <dbReference type="PROSITE" id="PS51915"/>
    </source>
</evidence>
<dbReference type="Gene3D" id="3.30.160.60">
    <property type="entry name" value="Classic Zinc Finger"/>
    <property type="match status" value="7"/>
</dbReference>
<gene>
    <name evidence="12" type="ORF">GWI33_017645</name>
</gene>
<evidence type="ECO:0000256" key="3">
    <source>
        <dbReference type="ARBA" id="ARBA00022737"/>
    </source>
</evidence>
<name>A0A834M3I8_RHYFE</name>
<proteinExistence type="predicted"/>
<dbReference type="FunFam" id="3.30.160.60:FF:000176">
    <property type="entry name" value="zinc finger protein 70"/>
    <property type="match status" value="1"/>
</dbReference>
<dbReference type="Proteomes" id="UP000625711">
    <property type="component" value="Unassembled WGS sequence"/>
</dbReference>
<evidence type="ECO:0000313" key="13">
    <source>
        <dbReference type="Proteomes" id="UP000625711"/>
    </source>
</evidence>
<dbReference type="AlphaFoldDB" id="A0A834M3I8"/>
<keyword evidence="5 9" id="KW-0862">Zinc</keyword>
<dbReference type="SUPFAM" id="SSF57716">
    <property type="entry name" value="Glucocorticoid receptor-like (DNA-binding domain)"/>
    <property type="match status" value="1"/>
</dbReference>
<dbReference type="FunFam" id="3.30.160.60:FF:001573">
    <property type="entry name" value="Zinc finger protein 407"/>
    <property type="match status" value="1"/>
</dbReference>
<feature type="binding site" evidence="9">
    <location>
        <position position="51"/>
    </location>
    <ligand>
        <name>Zn(2+)</name>
        <dbReference type="ChEBI" id="CHEBI:29105"/>
    </ligand>
</feature>
<protein>
    <submittedName>
        <fullName evidence="12">Uncharacterized protein</fullName>
    </submittedName>
</protein>
<feature type="domain" description="C2H2-type" evidence="10">
    <location>
        <begin position="270"/>
        <end position="298"/>
    </location>
</feature>
<dbReference type="PROSITE" id="PS51915">
    <property type="entry name" value="ZAD"/>
    <property type="match status" value="1"/>
</dbReference>
<accession>A0A834M3I8</accession>
<dbReference type="EMBL" id="JAACXV010014240">
    <property type="protein sequence ID" value="KAF7269323.1"/>
    <property type="molecule type" value="Genomic_DNA"/>
</dbReference>
<dbReference type="Pfam" id="PF12874">
    <property type="entry name" value="zf-met"/>
    <property type="match status" value="1"/>
</dbReference>
<feature type="binding site" evidence="9">
    <location>
        <position position="4"/>
    </location>
    <ligand>
        <name>Zn(2+)</name>
        <dbReference type="ChEBI" id="CHEBI:29105"/>
    </ligand>
</feature>
<evidence type="ECO:0000256" key="9">
    <source>
        <dbReference type="PROSITE-ProRule" id="PRU01263"/>
    </source>
</evidence>
<dbReference type="GO" id="GO:0008270">
    <property type="term" value="F:zinc ion binding"/>
    <property type="evidence" value="ECO:0007669"/>
    <property type="project" value="UniProtKB-UniRule"/>
</dbReference>
<dbReference type="SUPFAM" id="SSF57667">
    <property type="entry name" value="beta-beta-alpha zinc fingers"/>
    <property type="match status" value="5"/>
</dbReference>
<keyword evidence="2 9" id="KW-0479">Metal-binding</keyword>
<comment type="subcellular location">
    <subcellularLocation>
        <location evidence="1">Nucleus</location>
    </subcellularLocation>
</comment>
<organism evidence="12 13">
    <name type="scientific">Rhynchophorus ferrugineus</name>
    <name type="common">Red palm weevil</name>
    <name type="synonym">Curculio ferrugineus</name>
    <dbReference type="NCBI Taxonomy" id="354439"/>
    <lineage>
        <taxon>Eukaryota</taxon>
        <taxon>Metazoa</taxon>
        <taxon>Ecdysozoa</taxon>
        <taxon>Arthropoda</taxon>
        <taxon>Hexapoda</taxon>
        <taxon>Insecta</taxon>
        <taxon>Pterygota</taxon>
        <taxon>Neoptera</taxon>
        <taxon>Endopterygota</taxon>
        <taxon>Coleoptera</taxon>
        <taxon>Polyphaga</taxon>
        <taxon>Cucujiformia</taxon>
        <taxon>Curculionidae</taxon>
        <taxon>Dryophthorinae</taxon>
        <taxon>Rhynchophorus</taxon>
    </lineage>
</organism>
<dbReference type="Pfam" id="PF00096">
    <property type="entry name" value="zf-C2H2"/>
    <property type="match status" value="6"/>
</dbReference>
<feature type="domain" description="C2H2-type" evidence="10">
    <location>
        <begin position="213"/>
        <end position="240"/>
    </location>
</feature>
<feature type="domain" description="C2H2-type" evidence="10">
    <location>
        <begin position="157"/>
        <end position="185"/>
    </location>
</feature>
<feature type="domain" description="C2H2-type" evidence="10">
    <location>
        <begin position="241"/>
        <end position="269"/>
    </location>
</feature>
<dbReference type="SMART" id="SM00355">
    <property type="entry name" value="ZnF_C2H2"/>
    <property type="match status" value="9"/>
</dbReference>
<evidence type="ECO:0000256" key="8">
    <source>
        <dbReference type="PROSITE-ProRule" id="PRU00042"/>
    </source>
</evidence>
<dbReference type="InterPro" id="IPR013087">
    <property type="entry name" value="Znf_C2H2_type"/>
</dbReference>
<feature type="domain" description="ZAD" evidence="11">
    <location>
        <begin position="2"/>
        <end position="78"/>
    </location>
</feature>
<feature type="domain" description="C2H2-type" evidence="10">
    <location>
        <begin position="356"/>
        <end position="383"/>
    </location>
</feature>
<dbReference type="PROSITE" id="PS00028">
    <property type="entry name" value="ZINC_FINGER_C2H2_1"/>
    <property type="match status" value="8"/>
</dbReference>
<feature type="domain" description="C2H2-type" evidence="10">
    <location>
        <begin position="328"/>
        <end position="355"/>
    </location>
</feature>
<dbReference type="OrthoDB" id="8119626at2759"/>
<sequence>MVICRICLLDLIEQDKIDIENQLNDDVTILIGIVQLSSINVSDNDLKQFICKSCFTKLNVCYNFRKQIIESDEKLKTLTQNHDENEPVQETKTNVSAVEIRSIKSEYSDNDDPSSDYGTIDSGDCNKNIFPDDQKHDQVEKKEHIVKRRKQNAKKLHYCKECQKSFKKADHLNVHIIYKHREKQFKCNTCNKKFARKYDLNYHNRIHTGERPFTCEICGKSFASSSYFYTHKKIHTGEKRNKCEFCSCAFINLDQLHIHIRQKHTGEKPFMCELCSSAFTSSSALFRHKRDVHGEKEPCPVCSKLYSIRGLKSHIKRHQEKQSGIKRFVCNICDKKFTCRTSIKRHKLIHNGNKDFKCEICKKAFNQRSTLQTHMRIHSQIMPFHCEICSKTFRYKHHLKLHMGKYHKSEDVKQE</sequence>
<keyword evidence="13" id="KW-1185">Reference proteome</keyword>
<dbReference type="GO" id="GO:0010468">
    <property type="term" value="P:regulation of gene expression"/>
    <property type="evidence" value="ECO:0007669"/>
    <property type="project" value="TreeGrafter"/>
</dbReference>
<keyword evidence="3" id="KW-0677">Repeat</keyword>
<dbReference type="PANTHER" id="PTHR16515:SF49">
    <property type="entry name" value="GASTRULA ZINC FINGER PROTEIN XLCGF49.1-LIKE-RELATED"/>
    <property type="match status" value="1"/>
</dbReference>
<dbReference type="Gene3D" id="3.40.1800.20">
    <property type="match status" value="1"/>
</dbReference>
<dbReference type="GO" id="GO:0005634">
    <property type="term" value="C:nucleus"/>
    <property type="evidence" value="ECO:0007669"/>
    <property type="project" value="UniProtKB-SubCell"/>
</dbReference>
<feature type="binding site" evidence="9">
    <location>
        <position position="7"/>
    </location>
    <ligand>
        <name>Zn(2+)</name>
        <dbReference type="ChEBI" id="CHEBI:29105"/>
    </ligand>
</feature>
<evidence type="ECO:0000256" key="7">
    <source>
        <dbReference type="ARBA" id="ARBA00023242"/>
    </source>
</evidence>
<evidence type="ECO:0000256" key="5">
    <source>
        <dbReference type="ARBA" id="ARBA00022833"/>
    </source>
</evidence>
<evidence type="ECO:0000256" key="2">
    <source>
        <dbReference type="ARBA" id="ARBA00022723"/>
    </source>
</evidence>
<dbReference type="InterPro" id="IPR050331">
    <property type="entry name" value="Zinc_finger"/>
</dbReference>
<feature type="domain" description="C2H2-type" evidence="10">
    <location>
        <begin position="185"/>
        <end position="212"/>
    </location>
</feature>
<dbReference type="InterPro" id="IPR036236">
    <property type="entry name" value="Znf_C2H2_sf"/>
</dbReference>
<keyword evidence="7" id="KW-0539">Nucleus</keyword>
<dbReference type="PANTHER" id="PTHR16515">
    <property type="entry name" value="PR DOMAIN ZINC FINGER PROTEIN"/>
    <property type="match status" value="1"/>
</dbReference>
<evidence type="ECO:0000313" key="12">
    <source>
        <dbReference type="EMBL" id="KAF7269323.1"/>
    </source>
</evidence>
<dbReference type="InterPro" id="IPR012934">
    <property type="entry name" value="Znf_AD"/>
</dbReference>
<feature type="binding site" evidence="9">
    <location>
        <position position="54"/>
    </location>
    <ligand>
        <name>Zn(2+)</name>
        <dbReference type="ChEBI" id="CHEBI:29105"/>
    </ligand>
</feature>
<dbReference type="PROSITE" id="PS50157">
    <property type="entry name" value="ZINC_FINGER_C2H2_2"/>
    <property type="match status" value="8"/>
</dbReference>
<dbReference type="FunFam" id="3.30.160.60:FF:000624">
    <property type="entry name" value="zinc finger protein 697"/>
    <property type="match status" value="2"/>
</dbReference>
<keyword evidence="6" id="KW-0238">DNA-binding</keyword>
<reference evidence="12" key="1">
    <citation type="submission" date="2020-08" db="EMBL/GenBank/DDBJ databases">
        <title>Genome sequencing and assembly of the red palm weevil Rhynchophorus ferrugineus.</title>
        <authorList>
            <person name="Dias G.B."/>
            <person name="Bergman C.M."/>
            <person name="Manee M."/>
        </authorList>
    </citation>
    <scope>NUCLEOTIDE SEQUENCE</scope>
    <source>
        <strain evidence="12">AA-2017</strain>
        <tissue evidence="12">Whole larva</tissue>
    </source>
</reference>
<feature type="domain" description="C2H2-type" evidence="10">
    <location>
        <begin position="384"/>
        <end position="412"/>
    </location>
</feature>
<keyword evidence="4 8" id="KW-0863">Zinc-finger</keyword>